<dbReference type="Pfam" id="PF00132">
    <property type="entry name" value="Hexapep"/>
    <property type="match status" value="3"/>
</dbReference>
<dbReference type="RefSeq" id="WP_199870497.1">
    <property type="nucleotide sequence ID" value="NZ_JAAGPU010000027.1"/>
</dbReference>
<reference evidence="3 4" key="1">
    <citation type="submission" date="2020-02" db="EMBL/GenBank/DDBJ databases">
        <title>Genome assembly of a novel Clostridium senegalense strain.</title>
        <authorList>
            <person name="Gupta T.B."/>
            <person name="Jauregui R."/>
            <person name="Maclean P."/>
            <person name="Nawarathana A."/>
            <person name="Brightwell G."/>
        </authorList>
    </citation>
    <scope>NUCLEOTIDE SEQUENCE [LARGE SCALE GENOMIC DNA]</scope>
    <source>
        <strain evidence="3 4">AGRFS4</strain>
    </source>
</reference>
<sequence>MSYFKHSSAEVSENANIKDGTKIWNNSQVRENCFIGENCIIGTNVYIDFDAIIGNNVKIQNGVNVYHGVVIEDDVFVGPSVTFTNDMYPRAFNNDWEVVGTLIKKGAAIGANSTVICGITIGEYAMVGSGSVVTDDINPYELVAGNPAKKIGYVCKCGNRLDENHHCDKCNLTYKEDNGILSI</sequence>
<accession>A0A6M0H770</accession>
<name>A0A6M0H770_9CLOT</name>
<evidence type="ECO:0000313" key="3">
    <source>
        <dbReference type="EMBL" id="NEU05853.1"/>
    </source>
</evidence>
<comment type="caution">
    <text evidence="3">The sequence shown here is derived from an EMBL/GenBank/DDBJ whole genome shotgun (WGS) entry which is preliminary data.</text>
</comment>
<evidence type="ECO:0000256" key="1">
    <source>
        <dbReference type="ARBA" id="ARBA00022679"/>
    </source>
</evidence>
<dbReference type="AlphaFoldDB" id="A0A6M0H770"/>
<evidence type="ECO:0000256" key="2">
    <source>
        <dbReference type="ARBA" id="ARBA00022737"/>
    </source>
</evidence>
<dbReference type="PANTHER" id="PTHR43300">
    <property type="entry name" value="ACETYLTRANSFERASE"/>
    <property type="match status" value="1"/>
</dbReference>
<dbReference type="PANTHER" id="PTHR43300:SF4">
    <property type="entry name" value="ACYL-[ACYL-CARRIER-PROTEIN]--UDP-N-ACETYLGLUCOSAMINE O-ACYLTRANSFERASE"/>
    <property type="match status" value="1"/>
</dbReference>
<dbReference type="InterPro" id="IPR011004">
    <property type="entry name" value="Trimer_LpxA-like_sf"/>
</dbReference>
<dbReference type="EMBL" id="JAAGPU010000027">
    <property type="protein sequence ID" value="NEU05853.1"/>
    <property type="molecule type" value="Genomic_DNA"/>
</dbReference>
<keyword evidence="1 3" id="KW-0808">Transferase</keyword>
<dbReference type="Proteomes" id="UP000481872">
    <property type="component" value="Unassembled WGS sequence"/>
</dbReference>
<evidence type="ECO:0000313" key="4">
    <source>
        <dbReference type="Proteomes" id="UP000481872"/>
    </source>
</evidence>
<gene>
    <name evidence="3" type="ORF">G3M99_13535</name>
</gene>
<proteinExistence type="predicted"/>
<dbReference type="InterPro" id="IPR018357">
    <property type="entry name" value="Hexapep_transf_CS"/>
</dbReference>
<organism evidence="3 4">
    <name type="scientific">Clostridium senegalense</name>
    <dbReference type="NCBI Taxonomy" id="1465809"/>
    <lineage>
        <taxon>Bacteria</taxon>
        <taxon>Bacillati</taxon>
        <taxon>Bacillota</taxon>
        <taxon>Clostridia</taxon>
        <taxon>Eubacteriales</taxon>
        <taxon>Clostridiaceae</taxon>
        <taxon>Clostridium</taxon>
    </lineage>
</organism>
<dbReference type="PROSITE" id="PS00101">
    <property type="entry name" value="HEXAPEP_TRANSFERASES"/>
    <property type="match status" value="1"/>
</dbReference>
<dbReference type="InterPro" id="IPR001451">
    <property type="entry name" value="Hexapep"/>
</dbReference>
<dbReference type="GO" id="GO:0016740">
    <property type="term" value="F:transferase activity"/>
    <property type="evidence" value="ECO:0007669"/>
    <property type="project" value="UniProtKB-KW"/>
</dbReference>
<dbReference type="Gene3D" id="2.160.10.10">
    <property type="entry name" value="Hexapeptide repeat proteins"/>
    <property type="match status" value="1"/>
</dbReference>
<dbReference type="SUPFAM" id="SSF51161">
    <property type="entry name" value="Trimeric LpxA-like enzymes"/>
    <property type="match status" value="1"/>
</dbReference>
<dbReference type="CDD" id="cd03358">
    <property type="entry name" value="LbH_WxcM_N_like"/>
    <property type="match status" value="1"/>
</dbReference>
<dbReference type="InterPro" id="IPR050179">
    <property type="entry name" value="Trans_hexapeptide_repeat"/>
</dbReference>
<keyword evidence="4" id="KW-1185">Reference proteome</keyword>
<keyword evidence="2" id="KW-0677">Repeat</keyword>
<protein>
    <submittedName>
        <fullName evidence="3">N-acetyltransferase</fullName>
    </submittedName>
</protein>